<reference evidence="2" key="1">
    <citation type="journal article" date="2018" name="Nat. Microbiol.">
        <title>Leveraging single-cell genomics to expand the fungal tree of life.</title>
        <authorList>
            <person name="Ahrendt S.R."/>
            <person name="Quandt C.A."/>
            <person name="Ciobanu D."/>
            <person name="Clum A."/>
            <person name="Salamov A."/>
            <person name="Andreopoulos B."/>
            <person name="Cheng J.F."/>
            <person name="Woyke T."/>
            <person name="Pelin A."/>
            <person name="Henrissat B."/>
            <person name="Reynolds N.K."/>
            <person name="Benny G.L."/>
            <person name="Smith M.E."/>
            <person name="James T.Y."/>
            <person name="Grigoriev I.V."/>
        </authorList>
    </citation>
    <scope>NUCLEOTIDE SEQUENCE [LARGE SCALE GENOMIC DNA]</scope>
    <source>
        <strain evidence="2">RSA 1356</strain>
    </source>
</reference>
<feature type="non-terminal residue" evidence="1">
    <location>
        <position position="1"/>
    </location>
</feature>
<proteinExistence type="predicted"/>
<organism evidence="1 2">
    <name type="scientific">Thamnocephalis sphaerospora</name>
    <dbReference type="NCBI Taxonomy" id="78915"/>
    <lineage>
        <taxon>Eukaryota</taxon>
        <taxon>Fungi</taxon>
        <taxon>Fungi incertae sedis</taxon>
        <taxon>Zoopagomycota</taxon>
        <taxon>Zoopagomycotina</taxon>
        <taxon>Zoopagomycetes</taxon>
        <taxon>Zoopagales</taxon>
        <taxon>Sigmoideomycetaceae</taxon>
        <taxon>Thamnocephalis</taxon>
    </lineage>
</organism>
<evidence type="ECO:0000313" key="2">
    <source>
        <dbReference type="Proteomes" id="UP000271241"/>
    </source>
</evidence>
<sequence>DAVLADRMLSIPSQQVLLAEHRCAELFSEAEAAFKQSIFVVSTHINDGKVVDGFSTLMEKARNEAIALDEELFILFRVQLKNLATDFAEQFDTDMEPLCANSAELFMAKADNLRSKNLQNFKETVEDMLVGGTNWTFSEELKHLSTRKGNEKKWKR</sequence>
<protein>
    <submittedName>
        <fullName evidence="1">Uncharacterized protein</fullName>
    </submittedName>
</protein>
<keyword evidence="2" id="KW-1185">Reference proteome</keyword>
<gene>
    <name evidence="1" type="ORF">THASP1DRAFT_22517</name>
</gene>
<dbReference type="AlphaFoldDB" id="A0A4P9XVP2"/>
<dbReference type="Proteomes" id="UP000271241">
    <property type="component" value="Unassembled WGS sequence"/>
</dbReference>
<name>A0A4P9XVP2_9FUNG</name>
<accession>A0A4P9XVP2</accession>
<dbReference type="EMBL" id="KZ992496">
    <property type="protein sequence ID" value="RKP09681.1"/>
    <property type="molecule type" value="Genomic_DNA"/>
</dbReference>
<evidence type="ECO:0000313" key="1">
    <source>
        <dbReference type="EMBL" id="RKP09681.1"/>
    </source>
</evidence>